<keyword evidence="7" id="KW-0521">NADP</keyword>
<reference evidence="20" key="1">
    <citation type="submission" date="2021-01" db="EMBL/GenBank/DDBJ databases">
        <authorList>
            <person name="Corre E."/>
            <person name="Pelletier E."/>
            <person name="Niang G."/>
            <person name="Scheremetjew M."/>
            <person name="Finn R."/>
            <person name="Kale V."/>
            <person name="Holt S."/>
            <person name="Cochrane G."/>
            <person name="Meng A."/>
            <person name="Brown T."/>
            <person name="Cohen L."/>
        </authorList>
    </citation>
    <scope>NUCLEOTIDE SEQUENCE</scope>
    <source>
        <strain evidence="20">DIVA3 518/3/11/1/6</strain>
    </source>
</reference>
<keyword evidence="10" id="KW-0560">Oxidoreductase</keyword>
<accession>A0A6U1VU29</accession>
<evidence type="ECO:0000256" key="5">
    <source>
        <dbReference type="ARBA" id="ARBA00022692"/>
    </source>
</evidence>
<dbReference type="GO" id="GO:0016132">
    <property type="term" value="P:brassinosteroid biosynthetic process"/>
    <property type="evidence" value="ECO:0007669"/>
    <property type="project" value="TreeGrafter"/>
</dbReference>
<comment type="subcellular location">
    <subcellularLocation>
        <location evidence="1">Membrane</location>
        <topology evidence="1">Multi-pass membrane protein</topology>
    </subcellularLocation>
</comment>
<evidence type="ECO:0000256" key="17">
    <source>
        <dbReference type="ARBA" id="ARBA00042688"/>
    </source>
</evidence>
<keyword evidence="13 18" id="KW-0472">Membrane</keyword>
<dbReference type="GO" id="GO:0006695">
    <property type="term" value="P:cholesterol biosynthetic process"/>
    <property type="evidence" value="ECO:0007669"/>
    <property type="project" value="UniProtKB-KW"/>
</dbReference>
<feature type="transmembrane region" description="Helical" evidence="18">
    <location>
        <begin position="212"/>
        <end position="236"/>
    </location>
</feature>
<sequence>MVAWIIVGVFVTYQVLLMLILPGKTIKGPATPIHNNEPIHKVNGFSSFVITLLSYEVASGDLLTFIGAQLGAEWNYRLFPGSILFDHWLDLLGAFTWFSVGVCLLLYVKGIYFPSSSDSGSSGNLVFDFYWGTELYPKIKSLDIKPLIHSRIGITLWAMLNVSYVHAQLEHSGVITNALWVNAIMQLIYIGKHHWWEEGYMATTDIVHDYEGFYLVYGCVVFMPFTFTLSGVSLVYHPSHHLSVLGAIVSSILCLGFIYLNYSADDQKQRVRATDGNCTIWGRPPKVIRAKTYGYTKKASLLLCSGWWGVSRHFHYLADIGSVFLWTLPAGWPWENPIVYFYWVFLTILFIDRAKRDDLRCARKYKQSWAKYCSLVPYKIFPYIW</sequence>
<evidence type="ECO:0000256" key="12">
    <source>
        <dbReference type="ARBA" id="ARBA00023098"/>
    </source>
</evidence>
<dbReference type="InterPro" id="IPR001171">
    <property type="entry name" value="ERG24_DHCR-like"/>
</dbReference>
<dbReference type="PANTHER" id="PTHR21257">
    <property type="entry name" value="DELTA(14)-STEROL REDUCTASE"/>
    <property type="match status" value="1"/>
</dbReference>
<comment type="similarity">
    <text evidence="2">Belongs to the ERG4/ERG24 family.</text>
</comment>
<evidence type="ECO:0000256" key="6">
    <source>
        <dbReference type="ARBA" id="ARBA00022778"/>
    </source>
</evidence>
<keyword evidence="12" id="KW-0443">Lipid metabolism</keyword>
<evidence type="ECO:0000256" key="9">
    <source>
        <dbReference type="ARBA" id="ARBA00022989"/>
    </source>
</evidence>
<keyword evidence="8" id="KW-0752">Steroid biosynthesis</keyword>
<dbReference type="GO" id="GO:0005789">
    <property type="term" value="C:endoplasmic reticulum membrane"/>
    <property type="evidence" value="ECO:0007669"/>
    <property type="project" value="TreeGrafter"/>
</dbReference>
<evidence type="ECO:0000313" key="19">
    <source>
        <dbReference type="EMBL" id="CAE2226766.1"/>
    </source>
</evidence>
<feature type="transmembrane region" description="Helical" evidence="18">
    <location>
        <begin position="338"/>
        <end position="354"/>
    </location>
</feature>
<evidence type="ECO:0000256" key="8">
    <source>
        <dbReference type="ARBA" id="ARBA00022955"/>
    </source>
</evidence>
<keyword evidence="3" id="KW-0444">Lipid biosynthesis</keyword>
<keyword evidence="15" id="KW-0753">Steroid metabolism</keyword>
<protein>
    <recommendedName>
        <fullName evidence="16">7-dehydrocholesterol reductase</fullName>
        <ecNumber evidence="16">1.3.1.21</ecNumber>
    </recommendedName>
    <alternativeName>
        <fullName evidence="17">Sterol Delta(7)-reductase</fullName>
    </alternativeName>
</protein>
<dbReference type="PANTHER" id="PTHR21257:SF38">
    <property type="entry name" value="7-DEHYDROCHOLESTEROL REDUCTASE"/>
    <property type="match status" value="1"/>
</dbReference>
<dbReference type="EMBL" id="HBKP01016120">
    <property type="protein sequence ID" value="CAE2226768.1"/>
    <property type="molecule type" value="Transcribed_RNA"/>
</dbReference>
<keyword evidence="6" id="KW-0152">Cholesterol biosynthesis</keyword>
<keyword evidence="14" id="KW-1207">Sterol metabolism</keyword>
<evidence type="ECO:0000256" key="16">
    <source>
        <dbReference type="ARBA" id="ARBA00038851"/>
    </source>
</evidence>
<feature type="transmembrane region" description="Helical" evidence="18">
    <location>
        <begin position="299"/>
        <end position="318"/>
    </location>
</feature>
<organism evidence="20">
    <name type="scientific">Vannella robusta</name>
    <dbReference type="NCBI Taxonomy" id="1487602"/>
    <lineage>
        <taxon>Eukaryota</taxon>
        <taxon>Amoebozoa</taxon>
        <taxon>Discosea</taxon>
        <taxon>Flabellinia</taxon>
        <taxon>Vannellidae</taxon>
        <taxon>Vannella</taxon>
    </lineage>
</organism>
<keyword evidence="4" id="KW-0153">Cholesterol metabolism</keyword>
<evidence type="ECO:0000256" key="18">
    <source>
        <dbReference type="SAM" id="Phobius"/>
    </source>
</evidence>
<dbReference type="Gene3D" id="1.20.120.1630">
    <property type="match status" value="1"/>
</dbReference>
<dbReference type="EMBL" id="HBKP01016119">
    <property type="protein sequence ID" value="CAE2226766.1"/>
    <property type="molecule type" value="Transcribed_RNA"/>
</dbReference>
<name>A0A6U1VU29_9EUKA</name>
<evidence type="ECO:0000256" key="13">
    <source>
        <dbReference type="ARBA" id="ARBA00023136"/>
    </source>
</evidence>
<evidence type="ECO:0000256" key="7">
    <source>
        <dbReference type="ARBA" id="ARBA00022857"/>
    </source>
</evidence>
<evidence type="ECO:0000256" key="10">
    <source>
        <dbReference type="ARBA" id="ARBA00023002"/>
    </source>
</evidence>
<feature type="transmembrane region" description="Helical" evidence="18">
    <location>
        <begin position="242"/>
        <end position="262"/>
    </location>
</feature>
<evidence type="ECO:0000256" key="1">
    <source>
        <dbReference type="ARBA" id="ARBA00004141"/>
    </source>
</evidence>
<keyword evidence="9 18" id="KW-1133">Transmembrane helix</keyword>
<proteinExistence type="inferred from homology"/>
<feature type="transmembrane region" description="Helical" evidence="18">
    <location>
        <begin position="6"/>
        <end position="23"/>
    </location>
</feature>
<feature type="transmembrane region" description="Helical" evidence="18">
    <location>
        <begin position="88"/>
        <end position="108"/>
    </location>
</feature>
<evidence type="ECO:0000256" key="14">
    <source>
        <dbReference type="ARBA" id="ARBA00023166"/>
    </source>
</evidence>
<dbReference type="GO" id="GO:0047598">
    <property type="term" value="F:7-dehydrocholesterol reductase activity"/>
    <property type="evidence" value="ECO:0007669"/>
    <property type="project" value="UniProtKB-EC"/>
</dbReference>
<feature type="transmembrane region" description="Helical" evidence="18">
    <location>
        <begin position="44"/>
        <end position="68"/>
    </location>
</feature>
<evidence type="ECO:0000256" key="2">
    <source>
        <dbReference type="ARBA" id="ARBA00005402"/>
    </source>
</evidence>
<dbReference type="Pfam" id="PF01222">
    <property type="entry name" value="ERG4_ERG24"/>
    <property type="match status" value="1"/>
</dbReference>
<evidence type="ECO:0000256" key="4">
    <source>
        <dbReference type="ARBA" id="ARBA00022548"/>
    </source>
</evidence>
<keyword evidence="11" id="KW-0756">Sterol biosynthesis</keyword>
<keyword evidence="5 18" id="KW-0812">Transmembrane</keyword>
<evidence type="ECO:0000256" key="15">
    <source>
        <dbReference type="ARBA" id="ARBA00023221"/>
    </source>
</evidence>
<gene>
    <name evidence="19" type="ORF">VSP0166_LOCUS11416</name>
    <name evidence="20" type="ORF">VSP0166_LOCUS11417</name>
</gene>
<evidence type="ECO:0000313" key="20">
    <source>
        <dbReference type="EMBL" id="CAE2226768.1"/>
    </source>
</evidence>
<evidence type="ECO:0000256" key="3">
    <source>
        <dbReference type="ARBA" id="ARBA00022516"/>
    </source>
</evidence>
<dbReference type="AlphaFoldDB" id="A0A6U1VU29"/>
<dbReference type="EC" id="1.3.1.21" evidence="16"/>
<evidence type="ECO:0000256" key="11">
    <source>
        <dbReference type="ARBA" id="ARBA00023011"/>
    </source>
</evidence>